<feature type="region of interest" description="Disordered" evidence="4">
    <location>
        <begin position="430"/>
        <end position="460"/>
    </location>
</feature>
<proteinExistence type="predicted"/>
<evidence type="ECO:0000259" key="5">
    <source>
        <dbReference type="PROSITE" id="PS50071"/>
    </source>
</evidence>
<feature type="compositionally biased region" description="Basic and acidic residues" evidence="4">
    <location>
        <begin position="99"/>
        <end position="129"/>
    </location>
</feature>
<feature type="compositionally biased region" description="Basic and acidic residues" evidence="4">
    <location>
        <begin position="138"/>
        <end position="162"/>
    </location>
</feature>
<feature type="region of interest" description="Disordered" evidence="4">
    <location>
        <begin position="24"/>
        <end position="178"/>
    </location>
</feature>
<evidence type="ECO:0000313" key="7">
    <source>
        <dbReference type="Proteomes" id="UP000424527"/>
    </source>
</evidence>
<feature type="compositionally biased region" description="Basic and acidic residues" evidence="4">
    <location>
        <begin position="81"/>
        <end position="90"/>
    </location>
</feature>
<name>A0A6G0HS18_LARCR</name>
<evidence type="ECO:0000313" key="6">
    <source>
        <dbReference type="EMBL" id="KAE8282058.1"/>
    </source>
</evidence>
<keyword evidence="2 3" id="KW-0238">DNA-binding</keyword>
<dbReference type="CDD" id="cd00086">
    <property type="entry name" value="homeodomain"/>
    <property type="match status" value="1"/>
</dbReference>
<dbReference type="PROSITE" id="PS50071">
    <property type="entry name" value="HOMEOBOX_2"/>
    <property type="match status" value="1"/>
</dbReference>
<comment type="caution">
    <text evidence="6">The sequence shown here is derived from an EMBL/GenBank/DDBJ whole genome shotgun (WGS) entry which is preliminary data.</text>
</comment>
<dbReference type="InterPro" id="IPR001356">
    <property type="entry name" value="HD"/>
</dbReference>
<dbReference type="EMBL" id="REGW02000019">
    <property type="protein sequence ID" value="KAE8282058.1"/>
    <property type="molecule type" value="Genomic_DNA"/>
</dbReference>
<dbReference type="Pfam" id="PF00046">
    <property type="entry name" value="Homeodomain"/>
    <property type="match status" value="1"/>
</dbReference>
<dbReference type="PANTHER" id="PTHR47060:SF1">
    <property type="entry name" value="HOMEOBOX PROTEIN NOBOX"/>
    <property type="match status" value="1"/>
</dbReference>
<feature type="region of interest" description="Disordered" evidence="4">
    <location>
        <begin position="658"/>
        <end position="718"/>
    </location>
</feature>
<accession>A0A6G0HS18</accession>
<keyword evidence="2 3" id="KW-0539">Nucleus</keyword>
<dbReference type="GO" id="GO:0000981">
    <property type="term" value="F:DNA-binding transcription factor activity, RNA polymerase II-specific"/>
    <property type="evidence" value="ECO:0007669"/>
    <property type="project" value="TreeGrafter"/>
</dbReference>
<feature type="region of interest" description="Disordered" evidence="4">
    <location>
        <begin position="354"/>
        <end position="380"/>
    </location>
</feature>
<comment type="subcellular location">
    <subcellularLocation>
        <location evidence="2 3">Nucleus</location>
    </subcellularLocation>
</comment>
<organism evidence="6 7">
    <name type="scientific">Larimichthys crocea</name>
    <name type="common">Large yellow croaker</name>
    <name type="synonym">Pseudosciaena crocea</name>
    <dbReference type="NCBI Taxonomy" id="215358"/>
    <lineage>
        <taxon>Eukaryota</taxon>
        <taxon>Metazoa</taxon>
        <taxon>Chordata</taxon>
        <taxon>Craniata</taxon>
        <taxon>Vertebrata</taxon>
        <taxon>Euteleostomi</taxon>
        <taxon>Actinopterygii</taxon>
        <taxon>Neopterygii</taxon>
        <taxon>Teleostei</taxon>
        <taxon>Neoteleostei</taxon>
        <taxon>Acanthomorphata</taxon>
        <taxon>Eupercaria</taxon>
        <taxon>Sciaenidae</taxon>
        <taxon>Larimichthys</taxon>
    </lineage>
</organism>
<feature type="compositionally biased region" description="Acidic residues" evidence="4">
    <location>
        <begin position="50"/>
        <end position="80"/>
    </location>
</feature>
<evidence type="ECO:0000256" key="3">
    <source>
        <dbReference type="RuleBase" id="RU000682"/>
    </source>
</evidence>
<comment type="function">
    <text evidence="1">Sequence-specific transcription factor which is part of a developmental regulatory system that provides cells with specific positional identities on the anterior-posterior axis.</text>
</comment>
<sequence>MDEDCDLAEDFDCPSLLCEELEDLETKNNQGSVRRRREGGEVFNQRVGEEAGEETEQEGEEEEEEEEEEEKVVEGDEEEEQVKLEIRLGEEEVQDVQMEDNKIENKEGIADKQQEDTETKGPEERDEKQKNRKRRGKKQSERVRSRRGLKDVSEQFEEEKIQELSAMSSEESSALSEPPVGLMSSCDLSDPVYLGCGGTGLYCPQVPVPLLYSSQPPVPIQPAPPQPHGTKRPHSPLPPHSLPQQGPQPLEMEITQVYSTRRSIRYSTRGRGRALSFSLLPGIETVDSCLLPPAPKKKTRTLYSTDQLENLEALFQEDHYPDAEKRKVIAASVGVTPQRIMVWFQNRRAKWRKAERSTTAKVEHRQRCSSSPTHQQINPTLPTLAPNNKGAPSFSGHFGTKLPQLTPAAPSFPTLSNQASYSNLLASLNSPDQSRVRDGGQHQLSSQGGLAEYHPRPMHSPPPLRRASLPLFTTTYNSANPTPPLLNTLAHTPPLFLDALEGGSSLAYRDTQPLQADTSSLFDFGEKLDYLTSNQQNNTLPYQLQTSYPTSQPQHQHQASLPRMAFLTPSPYLTPNPPDSNPTSYLTFGPGGSSTGMVTYSTGGHTYFQSQNAGQILLQSAGHHGGITAYQSYPWGNMYSQPAIHQRAQCPPTYPTNMGGVRDHQPPSSTTLPPPSFFTRGDHGPSHANSQRSSHTHTLTATTNSSTTTVLPPVSTLRPSRLRAEITPTKAASLLPSQVSPASPESPPVPPCVKIEYDSPREIHSHFHCDFSPIQF</sequence>
<keyword evidence="7" id="KW-1185">Reference proteome</keyword>
<dbReference type="GO" id="GO:0000978">
    <property type="term" value="F:RNA polymerase II cis-regulatory region sequence-specific DNA binding"/>
    <property type="evidence" value="ECO:0007669"/>
    <property type="project" value="TreeGrafter"/>
</dbReference>
<dbReference type="SMART" id="SM00389">
    <property type="entry name" value="HOX"/>
    <property type="match status" value="1"/>
</dbReference>
<feature type="compositionally biased region" description="Low complexity" evidence="4">
    <location>
        <begin position="696"/>
        <end position="716"/>
    </location>
</feature>
<feature type="compositionally biased region" description="Low complexity" evidence="4">
    <location>
        <begin position="441"/>
        <end position="450"/>
    </location>
</feature>
<dbReference type="SUPFAM" id="SSF46689">
    <property type="entry name" value="Homeodomain-like"/>
    <property type="match status" value="1"/>
</dbReference>
<dbReference type="InterPro" id="IPR009057">
    <property type="entry name" value="Homeodomain-like_sf"/>
</dbReference>
<dbReference type="Gene3D" id="1.10.10.60">
    <property type="entry name" value="Homeodomain-like"/>
    <property type="match status" value="1"/>
</dbReference>
<dbReference type="AlphaFoldDB" id="A0A6G0HS18"/>
<gene>
    <name evidence="6" type="ORF">D5F01_LYC19449</name>
</gene>
<feature type="region of interest" description="Disordered" evidence="4">
    <location>
        <begin position="214"/>
        <end position="248"/>
    </location>
</feature>
<protein>
    <submittedName>
        <fullName evidence="6">Homeobox protein NOBOX Homeodomain-containing protein</fullName>
    </submittedName>
</protein>
<feature type="compositionally biased region" description="Pro residues" evidence="4">
    <location>
        <begin position="216"/>
        <end position="227"/>
    </location>
</feature>
<feature type="compositionally biased region" description="Basic and acidic residues" evidence="4">
    <location>
        <begin position="354"/>
        <end position="366"/>
    </location>
</feature>
<dbReference type="InterPro" id="IPR042988">
    <property type="entry name" value="NOBOX"/>
</dbReference>
<dbReference type="Proteomes" id="UP000424527">
    <property type="component" value="Unassembled WGS sequence"/>
</dbReference>
<dbReference type="PANTHER" id="PTHR47060">
    <property type="entry name" value="HOMEOBOX PROTEIN NOBOX"/>
    <property type="match status" value="1"/>
</dbReference>
<feature type="compositionally biased region" description="Polar residues" evidence="4">
    <location>
        <begin position="368"/>
        <end position="380"/>
    </location>
</feature>
<evidence type="ECO:0000256" key="4">
    <source>
        <dbReference type="SAM" id="MobiDB-lite"/>
    </source>
</evidence>
<feature type="domain" description="Homeobox" evidence="5">
    <location>
        <begin position="294"/>
        <end position="354"/>
    </location>
</feature>
<dbReference type="GO" id="GO:0005634">
    <property type="term" value="C:nucleus"/>
    <property type="evidence" value="ECO:0007669"/>
    <property type="project" value="UniProtKB-SubCell"/>
</dbReference>
<evidence type="ECO:0000256" key="2">
    <source>
        <dbReference type="PROSITE-ProRule" id="PRU00108"/>
    </source>
</evidence>
<feature type="compositionally biased region" description="Low complexity" evidence="4">
    <location>
        <begin position="163"/>
        <end position="177"/>
    </location>
</feature>
<reference evidence="6 7" key="1">
    <citation type="submission" date="2019-07" db="EMBL/GenBank/DDBJ databases">
        <title>Chromosome genome assembly for large yellow croaker.</title>
        <authorList>
            <person name="Xiao S."/>
        </authorList>
    </citation>
    <scope>NUCLEOTIDE SEQUENCE [LARGE SCALE GENOMIC DNA]</scope>
    <source>
        <strain evidence="6">JMULYC20181020</strain>
        <tissue evidence="6">Muscle</tissue>
    </source>
</reference>
<feature type="DNA-binding region" description="Homeobox" evidence="2">
    <location>
        <begin position="296"/>
        <end position="355"/>
    </location>
</feature>
<evidence type="ECO:0000256" key="1">
    <source>
        <dbReference type="ARBA" id="ARBA00003263"/>
    </source>
</evidence>
<keyword evidence="2 3" id="KW-0371">Homeobox</keyword>